<dbReference type="GO" id="GO:0005524">
    <property type="term" value="F:ATP binding"/>
    <property type="evidence" value="ECO:0007669"/>
    <property type="project" value="UniProtKB-KW"/>
</dbReference>
<dbReference type="Pfam" id="PF13191">
    <property type="entry name" value="AAA_16"/>
    <property type="match status" value="1"/>
</dbReference>
<keyword evidence="1" id="KW-0547">Nucleotide-binding</keyword>
<dbReference type="GO" id="GO:0004016">
    <property type="term" value="F:adenylate cyclase activity"/>
    <property type="evidence" value="ECO:0007669"/>
    <property type="project" value="TreeGrafter"/>
</dbReference>
<dbReference type="EMBL" id="JACCBT010000001">
    <property type="protein sequence ID" value="NYE14923.1"/>
    <property type="molecule type" value="Genomic_DNA"/>
</dbReference>
<dbReference type="AlphaFoldDB" id="A0A7Y9GE78"/>
<evidence type="ECO:0000313" key="5">
    <source>
        <dbReference type="EMBL" id="NYE14923.1"/>
    </source>
</evidence>
<dbReference type="PROSITE" id="PS00622">
    <property type="entry name" value="HTH_LUXR_1"/>
    <property type="match status" value="1"/>
</dbReference>
<dbReference type="PRINTS" id="PR00038">
    <property type="entry name" value="HTHLUXR"/>
</dbReference>
<proteinExistence type="predicted"/>
<protein>
    <submittedName>
        <fullName evidence="5">DNA-binding CsgD family transcriptional regulator</fullName>
    </submittedName>
</protein>
<dbReference type="InterPro" id="IPR000792">
    <property type="entry name" value="Tscrpt_reg_LuxR_C"/>
</dbReference>
<dbReference type="GO" id="GO:0005737">
    <property type="term" value="C:cytoplasm"/>
    <property type="evidence" value="ECO:0007669"/>
    <property type="project" value="TreeGrafter"/>
</dbReference>
<feature type="region of interest" description="Disordered" evidence="3">
    <location>
        <begin position="340"/>
        <end position="372"/>
    </location>
</feature>
<evidence type="ECO:0000256" key="1">
    <source>
        <dbReference type="ARBA" id="ARBA00022741"/>
    </source>
</evidence>
<dbReference type="PANTHER" id="PTHR16305">
    <property type="entry name" value="TESTICULAR SOLUBLE ADENYLYL CYCLASE"/>
    <property type="match status" value="1"/>
</dbReference>
<feature type="domain" description="HTH luxR-type" evidence="4">
    <location>
        <begin position="850"/>
        <end position="915"/>
    </location>
</feature>
<evidence type="ECO:0000259" key="4">
    <source>
        <dbReference type="PROSITE" id="PS50043"/>
    </source>
</evidence>
<organism evidence="5 6">
    <name type="scientific">Actinomadura citrea</name>
    <dbReference type="NCBI Taxonomy" id="46158"/>
    <lineage>
        <taxon>Bacteria</taxon>
        <taxon>Bacillati</taxon>
        <taxon>Actinomycetota</taxon>
        <taxon>Actinomycetes</taxon>
        <taxon>Streptosporangiales</taxon>
        <taxon>Thermomonosporaceae</taxon>
        <taxon>Actinomadura</taxon>
    </lineage>
</organism>
<keyword evidence="2" id="KW-0067">ATP-binding</keyword>
<dbReference type="Gene3D" id="1.10.10.10">
    <property type="entry name" value="Winged helix-like DNA-binding domain superfamily/Winged helix DNA-binding domain"/>
    <property type="match status" value="1"/>
</dbReference>
<dbReference type="PROSITE" id="PS50043">
    <property type="entry name" value="HTH_LUXR_2"/>
    <property type="match status" value="1"/>
</dbReference>
<sequence length="916" mass="98129">MINLLSRPDSAALVGRQKEYERLATLVEAARGGCGGALVVRGEPGIGKSALLEAASATPGFEVLRCAGVEFEMELAFGALHQLCAPLMDRLGRLPRPQQDALSTIFGLREGEAPNRFLVGLAVLTLLSEVAGRRPLICVVDDAHWLDHASAQVLGFVAHRIGSEPVALIFACREPDDRQELARLPEVLIGGLGQADARALLASQLHAAVDEGVHERVIAEARGNPLALLELSHSTGSAELSGGFAGSDGHYVLPPIERSFQRRLKDLPRQTFLLLLVAAVEPVGDLALLCRAAGLLGVGIEAAAPAQAAGLVDIGVALRFRHPLVRSAIYRAASPQDRRSAHEALAEATDPSADPDRRAWHRGQATAGPDAEVADELERCADRAAKRGGLASVAAFLQNAAFLTAETSPRNRRALAAAQAKLDAGEPEEALRLLVSVKTATLDQAQRAAAETLRARIAFSAKRDDDAVAMLLRAAALTAPVDARSAREIFLEALAAVLFAGRFGPAPRLADTAEAARTVLPAPLPARPLDLLLDGLTTEVTRGLPVAAPLLRDAIGAYRGREPGCGWMWLACSAAMDLWDDEAWRVLADRQVDIARRDGALAFLPVGLSYRALAHIHAGQFSAAAALIDEAYCVAADIGTPALVYVDITLAAWRGDGERTSALAEAGVRDATGRFEGRLLTAVEYAQAVLFNGLGRYDAALRACRHAWELDELGFQAWIPAEFIEAAARAGRRDLAARALARLRERTGVTDTDWGAGVELRSRALLATGRQAESLYRSAINRLSQCEALGHLARARLLYGEWLRREGRRREAREHLHAAHEMLSTMGAAAFAERTARELRALGERPRAGATDTLGSLTPQELQIVQLVATGATSKEVAAKLFLSPRTVDAHLRSIFRKLSITSRRQLRDLPLQKPA</sequence>
<evidence type="ECO:0000256" key="2">
    <source>
        <dbReference type="ARBA" id="ARBA00022840"/>
    </source>
</evidence>
<dbReference type="SUPFAM" id="SSF46894">
    <property type="entry name" value="C-terminal effector domain of the bipartite response regulators"/>
    <property type="match status" value="1"/>
</dbReference>
<accession>A0A7Y9GE78</accession>
<comment type="caution">
    <text evidence="5">The sequence shown here is derived from an EMBL/GenBank/DDBJ whole genome shotgun (WGS) entry which is preliminary data.</text>
</comment>
<keyword evidence="6" id="KW-1185">Reference proteome</keyword>
<dbReference type="InterPro" id="IPR036388">
    <property type="entry name" value="WH-like_DNA-bd_sf"/>
</dbReference>
<dbReference type="SMART" id="SM00421">
    <property type="entry name" value="HTH_LUXR"/>
    <property type="match status" value="1"/>
</dbReference>
<dbReference type="PANTHER" id="PTHR16305:SF35">
    <property type="entry name" value="TRANSCRIPTIONAL ACTIVATOR DOMAIN"/>
    <property type="match status" value="1"/>
</dbReference>
<evidence type="ECO:0000256" key="3">
    <source>
        <dbReference type="SAM" id="MobiDB-lite"/>
    </source>
</evidence>
<dbReference type="GO" id="GO:0006355">
    <property type="term" value="P:regulation of DNA-templated transcription"/>
    <property type="evidence" value="ECO:0007669"/>
    <property type="project" value="InterPro"/>
</dbReference>
<reference evidence="5 6" key="1">
    <citation type="submission" date="2020-07" db="EMBL/GenBank/DDBJ databases">
        <title>Sequencing the genomes of 1000 actinobacteria strains.</title>
        <authorList>
            <person name="Klenk H.-P."/>
        </authorList>
    </citation>
    <scope>NUCLEOTIDE SEQUENCE [LARGE SCALE GENOMIC DNA]</scope>
    <source>
        <strain evidence="5 6">DSM 43461</strain>
    </source>
</reference>
<evidence type="ECO:0000313" key="6">
    <source>
        <dbReference type="Proteomes" id="UP000591272"/>
    </source>
</evidence>
<keyword evidence="5" id="KW-0238">DNA-binding</keyword>
<dbReference type="GO" id="GO:0003677">
    <property type="term" value="F:DNA binding"/>
    <property type="evidence" value="ECO:0007669"/>
    <property type="project" value="UniProtKB-KW"/>
</dbReference>
<dbReference type="InterPro" id="IPR027417">
    <property type="entry name" value="P-loop_NTPase"/>
</dbReference>
<dbReference type="InterPro" id="IPR016032">
    <property type="entry name" value="Sig_transdc_resp-reg_C-effctor"/>
</dbReference>
<dbReference type="InterPro" id="IPR041664">
    <property type="entry name" value="AAA_16"/>
</dbReference>
<gene>
    <name evidence="5" type="ORF">BJ999_005219</name>
</gene>
<dbReference type="SUPFAM" id="SSF52540">
    <property type="entry name" value="P-loop containing nucleoside triphosphate hydrolases"/>
    <property type="match status" value="1"/>
</dbReference>
<dbReference type="CDD" id="cd06170">
    <property type="entry name" value="LuxR_C_like"/>
    <property type="match status" value="1"/>
</dbReference>
<dbReference type="Pfam" id="PF00196">
    <property type="entry name" value="GerE"/>
    <property type="match status" value="1"/>
</dbReference>
<name>A0A7Y9GE78_9ACTN</name>
<dbReference type="RefSeq" id="WP_229810781.1">
    <property type="nucleotide sequence ID" value="NZ_BMRD01000045.1"/>
</dbReference>
<dbReference type="Proteomes" id="UP000591272">
    <property type="component" value="Unassembled WGS sequence"/>
</dbReference>
<dbReference type="SUPFAM" id="SSF48452">
    <property type="entry name" value="TPR-like"/>
    <property type="match status" value="1"/>
</dbReference>
<dbReference type="InterPro" id="IPR011990">
    <property type="entry name" value="TPR-like_helical_dom_sf"/>
</dbReference>